<sequence>MNTSSAGARSSSKVTVRSRLEPLRLSSLRLLGAGPAERLAGIPRTKPSSPSAEDFLRGRLLNLVGFEPSMRKETCGRLSGRGAPDADGAHSAAAIRQEGAGGSFSSEHSAWTARDLPPAQSDATPLKAELVSSCIRLKHMATTTIPTNMYTQHTPTATSSALADTVAA</sequence>
<proteinExistence type="predicted"/>
<dbReference type="EMBL" id="OW152832">
    <property type="protein sequence ID" value="CAH2051573.1"/>
    <property type="molecule type" value="Genomic_DNA"/>
</dbReference>
<accession>A0ABN8IDQ8</accession>
<evidence type="ECO:0000313" key="1">
    <source>
        <dbReference type="EMBL" id="CAH2051573.1"/>
    </source>
</evidence>
<feature type="non-terminal residue" evidence="1">
    <location>
        <position position="168"/>
    </location>
</feature>
<reference evidence="1" key="1">
    <citation type="submission" date="2022-03" db="EMBL/GenBank/DDBJ databases">
        <authorList>
            <person name="Martin H S."/>
        </authorList>
    </citation>
    <scope>NUCLEOTIDE SEQUENCE</scope>
</reference>
<keyword evidence="2" id="KW-1185">Reference proteome</keyword>
<dbReference type="Proteomes" id="UP000837857">
    <property type="component" value="Chromosome 20"/>
</dbReference>
<name>A0ABN8IDQ8_9NEOP</name>
<evidence type="ECO:0000313" key="2">
    <source>
        <dbReference type="Proteomes" id="UP000837857"/>
    </source>
</evidence>
<organism evidence="1 2">
    <name type="scientific">Iphiclides podalirius</name>
    <name type="common">scarce swallowtail</name>
    <dbReference type="NCBI Taxonomy" id="110791"/>
    <lineage>
        <taxon>Eukaryota</taxon>
        <taxon>Metazoa</taxon>
        <taxon>Ecdysozoa</taxon>
        <taxon>Arthropoda</taxon>
        <taxon>Hexapoda</taxon>
        <taxon>Insecta</taxon>
        <taxon>Pterygota</taxon>
        <taxon>Neoptera</taxon>
        <taxon>Endopterygota</taxon>
        <taxon>Lepidoptera</taxon>
        <taxon>Glossata</taxon>
        <taxon>Ditrysia</taxon>
        <taxon>Papilionoidea</taxon>
        <taxon>Papilionidae</taxon>
        <taxon>Papilioninae</taxon>
        <taxon>Iphiclides</taxon>
    </lineage>
</organism>
<protein>
    <submittedName>
        <fullName evidence="1">Uncharacterized protein</fullName>
    </submittedName>
</protein>
<gene>
    <name evidence="1" type="ORF">IPOD504_LOCUS7838</name>
</gene>